<comment type="caution">
    <text evidence="4">The sequence shown here is derived from an EMBL/GenBank/DDBJ whole genome shotgun (WGS) entry which is preliminary data.</text>
</comment>
<keyword evidence="2" id="KW-0812">Transmembrane</keyword>
<dbReference type="RefSeq" id="WP_253886771.1">
    <property type="nucleotide sequence ID" value="NZ_JAMTCO010000005.1"/>
</dbReference>
<dbReference type="NCBIfam" id="TIGR03943">
    <property type="entry name" value="TIGR03943 family putative permease subunit"/>
    <property type="match status" value="1"/>
</dbReference>
<dbReference type="PANTHER" id="PTHR40047">
    <property type="entry name" value="UPF0703 PROTEIN YCGQ"/>
    <property type="match status" value="1"/>
</dbReference>
<dbReference type="Proteomes" id="UP001205185">
    <property type="component" value="Unassembled WGS sequence"/>
</dbReference>
<dbReference type="InterPro" id="IPR052955">
    <property type="entry name" value="UPF0703_membrane_permease"/>
</dbReference>
<keyword evidence="2" id="KW-1133">Transmembrane helix</keyword>
<keyword evidence="2" id="KW-0472">Membrane</keyword>
<protein>
    <submittedName>
        <fullName evidence="4">TIGR03943 family protein</fullName>
    </submittedName>
</protein>
<evidence type="ECO:0000256" key="1">
    <source>
        <dbReference type="SAM" id="MobiDB-lite"/>
    </source>
</evidence>
<reference evidence="4 5" key="1">
    <citation type="submission" date="2022-06" db="EMBL/GenBank/DDBJ databases">
        <title>Genomic Encyclopedia of Archaeal and Bacterial Type Strains, Phase II (KMG-II): from individual species to whole genera.</title>
        <authorList>
            <person name="Goeker M."/>
        </authorList>
    </citation>
    <scope>NUCLEOTIDE SEQUENCE [LARGE SCALE GENOMIC DNA]</scope>
    <source>
        <strain evidence="4 5">DSM 44255</strain>
    </source>
</reference>
<feature type="domain" description="DUF1980" evidence="3">
    <location>
        <begin position="186"/>
        <end position="280"/>
    </location>
</feature>
<dbReference type="Pfam" id="PF21537">
    <property type="entry name" value="DUF1980_C"/>
    <property type="match status" value="1"/>
</dbReference>
<sequence>MRRETQNILLVLVGGALLKISFTGAYLQYVKPSHQIWLIGGGAVMVALAVVSIGRDVFRRAPAEHAHVADEHSEDVHSAAAPGADAHSADVHSADVHGADDHGADGHGAGEHHHPARSAWLLLLPVLAIFLIAPPALGADSVMRGDNRAAASRASGADGMVAFSPLPAGSPVPVSMSDFAARAAWDNLNSLNDRDVQLSGFVVAQAEDVYLARLSIACCAADAFPVKVRLVGQGTAGLANDTWLEVVGRLEPGSATKENDYIPTLAVSSTTQIPQPENPYEG</sequence>
<dbReference type="InterPro" id="IPR048447">
    <property type="entry name" value="DUF1980_C"/>
</dbReference>
<accession>A0ABT1IAX8</accession>
<feature type="compositionally biased region" description="Basic and acidic residues" evidence="1">
    <location>
        <begin position="65"/>
        <end position="77"/>
    </location>
</feature>
<feature type="transmembrane region" description="Helical" evidence="2">
    <location>
        <begin position="7"/>
        <end position="29"/>
    </location>
</feature>
<feature type="compositionally biased region" description="Basic and acidic residues" evidence="1">
    <location>
        <begin position="87"/>
        <end position="111"/>
    </location>
</feature>
<evidence type="ECO:0000313" key="5">
    <source>
        <dbReference type="Proteomes" id="UP001205185"/>
    </source>
</evidence>
<dbReference type="EMBL" id="JAMTCO010000005">
    <property type="protein sequence ID" value="MCP2269800.1"/>
    <property type="molecule type" value="Genomic_DNA"/>
</dbReference>
<name>A0ABT1IAX8_9PSEU</name>
<organism evidence="4 5">
    <name type="scientific">Actinokineospora diospyrosa</name>
    <dbReference type="NCBI Taxonomy" id="103728"/>
    <lineage>
        <taxon>Bacteria</taxon>
        <taxon>Bacillati</taxon>
        <taxon>Actinomycetota</taxon>
        <taxon>Actinomycetes</taxon>
        <taxon>Pseudonocardiales</taxon>
        <taxon>Pseudonocardiaceae</taxon>
        <taxon>Actinokineospora</taxon>
    </lineage>
</organism>
<proteinExistence type="predicted"/>
<dbReference type="PANTHER" id="PTHR40047:SF1">
    <property type="entry name" value="UPF0703 PROTEIN YCGQ"/>
    <property type="match status" value="1"/>
</dbReference>
<evidence type="ECO:0000259" key="3">
    <source>
        <dbReference type="Pfam" id="PF21537"/>
    </source>
</evidence>
<keyword evidence="5" id="KW-1185">Reference proteome</keyword>
<evidence type="ECO:0000313" key="4">
    <source>
        <dbReference type="EMBL" id="MCP2269800.1"/>
    </source>
</evidence>
<gene>
    <name evidence="4" type="ORF">LV75_002289</name>
</gene>
<feature type="region of interest" description="Disordered" evidence="1">
    <location>
        <begin position="65"/>
        <end position="111"/>
    </location>
</feature>
<feature type="transmembrane region" description="Helical" evidence="2">
    <location>
        <begin position="119"/>
        <end position="137"/>
    </location>
</feature>
<evidence type="ECO:0000256" key="2">
    <source>
        <dbReference type="SAM" id="Phobius"/>
    </source>
</evidence>
<dbReference type="InterPro" id="IPR015402">
    <property type="entry name" value="DUF1980"/>
</dbReference>
<feature type="transmembrane region" description="Helical" evidence="2">
    <location>
        <begin position="35"/>
        <end position="54"/>
    </location>
</feature>